<dbReference type="GO" id="GO:0006935">
    <property type="term" value="P:chemotaxis"/>
    <property type="evidence" value="ECO:0007669"/>
    <property type="project" value="InterPro"/>
</dbReference>
<organism evidence="13 14">
    <name type="scientific">Nisaea acidiphila</name>
    <dbReference type="NCBI Taxonomy" id="1862145"/>
    <lineage>
        <taxon>Bacteria</taxon>
        <taxon>Pseudomonadati</taxon>
        <taxon>Pseudomonadota</taxon>
        <taxon>Alphaproteobacteria</taxon>
        <taxon>Rhodospirillales</taxon>
        <taxon>Thalassobaculaceae</taxon>
        <taxon>Nisaea</taxon>
    </lineage>
</organism>
<evidence type="ECO:0000256" key="8">
    <source>
        <dbReference type="SAM" id="Phobius"/>
    </source>
</evidence>
<keyword evidence="14" id="KW-1185">Reference proteome</keyword>
<dbReference type="PANTHER" id="PTHR32089:SF112">
    <property type="entry name" value="LYSOZYME-LIKE PROTEIN-RELATED"/>
    <property type="match status" value="1"/>
</dbReference>
<dbReference type="Gene3D" id="1.10.287.950">
    <property type="entry name" value="Methyl-accepting chemotaxis protein"/>
    <property type="match status" value="1"/>
</dbReference>
<feature type="domain" description="Methyl-accepting transducer" evidence="9">
    <location>
        <begin position="407"/>
        <end position="650"/>
    </location>
</feature>
<dbReference type="InterPro" id="IPR004090">
    <property type="entry name" value="Chemotax_Me-accpt_rcpt"/>
</dbReference>
<evidence type="ECO:0000256" key="6">
    <source>
        <dbReference type="SAM" id="Coils"/>
    </source>
</evidence>
<proteinExistence type="inferred from homology"/>
<dbReference type="InterPro" id="IPR032255">
    <property type="entry name" value="HBM"/>
</dbReference>
<dbReference type="InterPro" id="IPR004089">
    <property type="entry name" value="MCPsignal_dom"/>
</dbReference>
<dbReference type="InterPro" id="IPR003660">
    <property type="entry name" value="HAMP_dom"/>
</dbReference>
<evidence type="ECO:0000256" key="5">
    <source>
        <dbReference type="PROSITE-ProRule" id="PRU00284"/>
    </source>
</evidence>
<keyword evidence="2" id="KW-0997">Cell inner membrane</keyword>
<keyword evidence="2" id="KW-1003">Cell membrane</keyword>
<dbReference type="GO" id="GO:0004888">
    <property type="term" value="F:transmembrane signaling receptor activity"/>
    <property type="evidence" value="ECO:0007669"/>
    <property type="project" value="InterPro"/>
</dbReference>
<evidence type="ECO:0000313" key="14">
    <source>
        <dbReference type="Proteomes" id="UP001060336"/>
    </source>
</evidence>
<feature type="transmembrane region" description="Helical" evidence="8">
    <location>
        <begin position="12"/>
        <end position="37"/>
    </location>
</feature>
<feature type="transmembrane region" description="Helical" evidence="8">
    <location>
        <begin position="299"/>
        <end position="320"/>
    </location>
</feature>
<feature type="region of interest" description="Disordered" evidence="7">
    <location>
        <begin position="404"/>
        <end position="450"/>
    </location>
</feature>
<dbReference type="SMART" id="SM00283">
    <property type="entry name" value="MA"/>
    <property type="match status" value="1"/>
</dbReference>
<keyword evidence="8" id="KW-0472">Membrane</keyword>
<dbReference type="PROSITE" id="PS50192">
    <property type="entry name" value="T_SNARE"/>
    <property type="match status" value="1"/>
</dbReference>
<feature type="compositionally biased region" description="Low complexity" evidence="7">
    <location>
        <begin position="432"/>
        <end position="446"/>
    </location>
</feature>
<dbReference type="Gene3D" id="1.20.1440.210">
    <property type="match status" value="1"/>
</dbReference>
<evidence type="ECO:0000256" key="7">
    <source>
        <dbReference type="SAM" id="MobiDB-lite"/>
    </source>
</evidence>
<dbReference type="KEGG" id="naci:NUH88_11950"/>
<evidence type="ECO:0000256" key="1">
    <source>
        <dbReference type="ARBA" id="ARBA00004429"/>
    </source>
</evidence>
<dbReference type="Proteomes" id="UP001060336">
    <property type="component" value="Chromosome"/>
</dbReference>
<evidence type="ECO:0000256" key="2">
    <source>
        <dbReference type="ARBA" id="ARBA00022519"/>
    </source>
</evidence>
<evidence type="ECO:0000256" key="3">
    <source>
        <dbReference type="ARBA" id="ARBA00023224"/>
    </source>
</evidence>
<reference evidence="13" key="1">
    <citation type="submission" date="2022-08" db="EMBL/GenBank/DDBJ databases">
        <title>Nisaea acidiphila sp. nov., isolated from a marine algal debris and emended description of the genus Nisaea Urios et al. 2008.</title>
        <authorList>
            <person name="Kwon K."/>
        </authorList>
    </citation>
    <scope>NUCLEOTIDE SEQUENCE</scope>
    <source>
        <strain evidence="13">MEBiC11861</strain>
    </source>
</reference>
<comment type="similarity">
    <text evidence="4">Belongs to the methyl-accepting chemotaxis (MCP) protein family.</text>
</comment>
<feature type="coiled-coil region" evidence="6">
    <location>
        <begin position="365"/>
        <end position="399"/>
    </location>
</feature>
<evidence type="ECO:0000313" key="13">
    <source>
        <dbReference type="EMBL" id="UUX48130.1"/>
    </source>
</evidence>
<dbReference type="EMBL" id="CP102480">
    <property type="protein sequence ID" value="UUX48130.1"/>
    <property type="molecule type" value="Genomic_DNA"/>
</dbReference>
<dbReference type="CDD" id="cd06225">
    <property type="entry name" value="HAMP"/>
    <property type="match status" value="1"/>
</dbReference>
<dbReference type="AlphaFoldDB" id="A0A9J7AME5"/>
<dbReference type="SMART" id="SM00304">
    <property type="entry name" value="HAMP"/>
    <property type="match status" value="1"/>
</dbReference>
<protein>
    <submittedName>
        <fullName evidence="13">Methyl-accepting chemotaxis protein</fullName>
    </submittedName>
</protein>
<dbReference type="SMART" id="SM01358">
    <property type="entry name" value="HBM"/>
    <property type="match status" value="1"/>
</dbReference>
<evidence type="ECO:0000256" key="4">
    <source>
        <dbReference type="ARBA" id="ARBA00029447"/>
    </source>
</evidence>
<keyword evidence="6" id="KW-0175">Coiled coil</keyword>
<dbReference type="SUPFAM" id="SSF58104">
    <property type="entry name" value="Methyl-accepting chemotaxis protein (MCP) signaling domain"/>
    <property type="match status" value="1"/>
</dbReference>
<accession>A0A9J7AME5</accession>
<dbReference type="PANTHER" id="PTHR32089">
    <property type="entry name" value="METHYL-ACCEPTING CHEMOTAXIS PROTEIN MCPB"/>
    <property type="match status" value="1"/>
</dbReference>
<dbReference type="PROSITE" id="PS50111">
    <property type="entry name" value="CHEMOTAXIS_TRANSDUC_2"/>
    <property type="match status" value="1"/>
</dbReference>
<keyword evidence="3 5" id="KW-0807">Transducer</keyword>
<sequence length="670" mass="71651">MFSKFNDMKFGVKLLIGIGGILMLLVLSSLASFFGLWEAGKALSRYEILTGQAGQVTSARADLLLADSSVKQFVIDGREESADSALSKISAVRRDLEVAENSAQTDRRRERMASIQTGLGEYRAAFDTVVEIRQKRDVAIGEVNRLGAGLEQQLSDIMAEANEAYDAEAAYKAGLVLRSMLIQRADLNRYLLDNDPETFKLVEAEIEPLAVALEDLIGNLQFGQDESLIKALQDRVAAYQTGLTTVRDLFVSLNSVLEEQLKPAGDAILASSEEANVAIRDEQDALGSEALQGIENTEILTVAVTAVCVLLGLVAAFVIARGISRPVKALTEIMARLADGDSSTEVPMTERGDEMGEMAKAVMVFREGMLRNEELQRESQEAQERREVRTRKIEELTRDFDSTASETLKSVSDAAETLRGSANSLTETADRSSNMAGMASSASNQATENVQTVASAAEELSASITEISQQVTRSTQAADKAVSDAEQSRQLVGRLVDSSAKIGEVVKLITDIAEQTNLLALNATIEAARAGEAGKGFAVVASEVKNLANQTAQATDEIASQVQTIQDDTQETVSSIQQIAEQIEEINTISAGVAAAVEEQSAATQEIARNVADAAASTGSANENIGGVSDATRETTAISGEVLSASEMVSAKSSDLDQVVQRFLAEMRKV</sequence>
<dbReference type="GO" id="GO:0007165">
    <property type="term" value="P:signal transduction"/>
    <property type="evidence" value="ECO:0007669"/>
    <property type="project" value="UniProtKB-KW"/>
</dbReference>
<dbReference type="InterPro" id="IPR000727">
    <property type="entry name" value="T_SNARE_dom"/>
</dbReference>
<dbReference type="PRINTS" id="PR00260">
    <property type="entry name" value="CHEMTRNSDUCR"/>
</dbReference>
<dbReference type="GO" id="GO:0005886">
    <property type="term" value="C:plasma membrane"/>
    <property type="evidence" value="ECO:0007669"/>
    <property type="project" value="UniProtKB-SubCell"/>
</dbReference>
<comment type="subcellular location">
    <subcellularLocation>
        <location evidence="1">Cell inner membrane</location>
        <topology evidence="1">Multi-pass membrane protein</topology>
    </subcellularLocation>
</comment>
<name>A0A9J7AME5_9PROT</name>
<dbReference type="Pfam" id="PF00672">
    <property type="entry name" value="HAMP"/>
    <property type="match status" value="1"/>
</dbReference>
<dbReference type="PROSITE" id="PS51753">
    <property type="entry name" value="HBM"/>
    <property type="match status" value="1"/>
</dbReference>
<keyword evidence="8" id="KW-0812">Transmembrane</keyword>
<gene>
    <name evidence="13" type="ORF">NUH88_11950</name>
</gene>
<feature type="domain" description="HAMP" evidence="11">
    <location>
        <begin position="321"/>
        <end position="374"/>
    </location>
</feature>
<feature type="domain" description="HBM" evidence="12">
    <location>
        <begin position="48"/>
        <end position="287"/>
    </location>
</feature>
<evidence type="ECO:0000259" key="10">
    <source>
        <dbReference type="PROSITE" id="PS50192"/>
    </source>
</evidence>
<dbReference type="PROSITE" id="PS50885">
    <property type="entry name" value="HAMP"/>
    <property type="match status" value="1"/>
</dbReference>
<evidence type="ECO:0000259" key="9">
    <source>
        <dbReference type="PROSITE" id="PS50111"/>
    </source>
</evidence>
<dbReference type="Pfam" id="PF00015">
    <property type="entry name" value="MCPsignal"/>
    <property type="match status" value="1"/>
</dbReference>
<keyword evidence="8" id="KW-1133">Transmembrane helix</keyword>
<evidence type="ECO:0000259" key="12">
    <source>
        <dbReference type="PROSITE" id="PS51753"/>
    </source>
</evidence>
<evidence type="ECO:0000259" key="11">
    <source>
        <dbReference type="PROSITE" id="PS50885"/>
    </source>
</evidence>
<dbReference type="RefSeq" id="WP_257766638.1">
    <property type="nucleotide sequence ID" value="NZ_CP102480.1"/>
</dbReference>
<feature type="domain" description="T-SNARE coiled-coil homology" evidence="10">
    <location>
        <begin position="566"/>
        <end position="628"/>
    </location>
</feature>
<dbReference type="Gene3D" id="6.10.340.10">
    <property type="match status" value="1"/>
</dbReference>